<geneLocation type="plasmid" evidence="12 13">
    <name>unnamed4</name>
</geneLocation>
<comment type="subcellular location">
    <subcellularLocation>
        <location evidence="1">Cytoplasm</location>
    </subcellularLocation>
</comment>
<evidence type="ECO:0000313" key="12">
    <source>
        <dbReference type="EMBL" id="QUX26492.1"/>
    </source>
</evidence>
<sequence>MTAEQERTPAGLAAALIDAGELAAGTRLADAFAAVDRGAFVPVFAAFEHTGQGVRYRLIDGADPAQRAEWARYVYADETLIIEIGGQPVRRALPGGTGTGQWTSSSTMPSLMARHLAALDLHEGLRVLEIGVGSGYNAALLSHLVGGDRVTSVDISPALVDAARSAVASQGLHPVLVAGDGHLGHPEREPFDRIIATAAFSHVPPAWIGQAAPGGIILVNLAGATGGAVVRLEVKDGTAQGRFLPQWAGFMAARSAVPARRAGAVEDDGDQGWTALDPGTVHGAGPQAAAGAFLAQLATTDASTVLTTAADGTALLALEGADGSWAEVELEADPRGRHRVAQAGPRRLWDLVEQACTWWERVGCPDWSAFGVTATAGEQWVWHASPDSPDRWPLPVPAAG</sequence>
<evidence type="ECO:0000256" key="5">
    <source>
        <dbReference type="ARBA" id="ARBA00022490"/>
    </source>
</evidence>
<reference evidence="13" key="1">
    <citation type="submission" date="2021-05" db="EMBL/GenBank/DDBJ databases">
        <title>Direct Submission.</title>
        <authorList>
            <person name="Li K."/>
            <person name="Gao J."/>
        </authorList>
    </citation>
    <scope>NUCLEOTIDE SEQUENCE [LARGE SCALE GENOMIC DNA]</scope>
    <source>
        <strain evidence="13">Mg02</strain>
        <plasmid evidence="13">unnamed4</plasmid>
    </source>
</reference>
<dbReference type="GO" id="GO:0032259">
    <property type="term" value="P:methylation"/>
    <property type="evidence" value="ECO:0007669"/>
    <property type="project" value="UniProtKB-KW"/>
</dbReference>
<dbReference type="GO" id="GO:0008168">
    <property type="term" value="F:methyltransferase activity"/>
    <property type="evidence" value="ECO:0007669"/>
    <property type="project" value="UniProtKB-KW"/>
</dbReference>
<evidence type="ECO:0000256" key="4">
    <source>
        <dbReference type="ARBA" id="ARBA00013346"/>
    </source>
</evidence>
<dbReference type="InterPro" id="IPR000682">
    <property type="entry name" value="PCMT"/>
</dbReference>
<keyword evidence="5" id="KW-0963">Cytoplasm</keyword>
<dbReference type="PANTHER" id="PTHR11579:SF0">
    <property type="entry name" value="PROTEIN-L-ISOASPARTATE(D-ASPARTATE) O-METHYLTRANSFERASE"/>
    <property type="match status" value="1"/>
</dbReference>
<evidence type="ECO:0000256" key="10">
    <source>
        <dbReference type="ARBA" id="ARBA00031323"/>
    </source>
</evidence>
<name>A0A975KU13_9ACTN</name>
<protein>
    <recommendedName>
        <fullName evidence="4">Protein-L-isoaspartate O-methyltransferase</fullName>
        <ecNumber evidence="3">2.1.1.77</ecNumber>
    </recommendedName>
    <alternativeName>
        <fullName evidence="11">L-isoaspartyl protein carboxyl methyltransferase</fullName>
    </alternativeName>
    <alternativeName>
        <fullName evidence="9">Protein L-isoaspartyl methyltransferase</fullName>
    </alternativeName>
    <alternativeName>
        <fullName evidence="10">Protein-beta-aspartate methyltransferase</fullName>
    </alternativeName>
</protein>
<dbReference type="SUPFAM" id="SSF53335">
    <property type="entry name" value="S-adenosyl-L-methionine-dependent methyltransferases"/>
    <property type="match status" value="1"/>
</dbReference>
<dbReference type="CDD" id="cd02440">
    <property type="entry name" value="AdoMet_MTases"/>
    <property type="match status" value="1"/>
</dbReference>
<accession>A0A975KU13</accession>
<dbReference type="PANTHER" id="PTHR11579">
    <property type="entry name" value="PROTEIN-L-ISOASPARTATE O-METHYLTRANSFERASE"/>
    <property type="match status" value="1"/>
</dbReference>
<keyword evidence="6 12" id="KW-0489">Methyltransferase</keyword>
<evidence type="ECO:0000256" key="1">
    <source>
        <dbReference type="ARBA" id="ARBA00004496"/>
    </source>
</evidence>
<dbReference type="RefSeq" id="WP_220566071.1">
    <property type="nucleotide sequence ID" value="NZ_CP074136.1"/>
</dbReference>
<evidence type="ECO:0000256" key="11">
    <source>
        <dbReference type="ARBA" id="ARBA00031350"/>
    </source>
</evidence>
<evidence type="ECO:0000256" key="8">
    <source>
        <dbReference type="ARBA" id="ARBA00022691"/>
    </source>
</evidence>
<keyword evidence="13" id="KW-1185">Reference proteome</keyword>
<gene>
    <name evidence="12" type="ORF">KGD84_32870</name>
</gene>
<dbReference type="InterPro" id="IPR029063">
    <property type="entry name" value="SAM-dependent_MTases_sf"/>
</dbReference>
<keyword evidence="8" id="KW-0949">S-adenosyl-L-methionine</keyword>
<evidence type="ECO:0000256" key="7">
    <source>
        <dbReference type="ARBA" id="ARBA00022679"/>
    </source>
</evidence>
<evidence type="ECO:0000256" key="6">
    <source>
        <dbReference type="ARBA" id="ARBA00022603"/>
    </source>
</evidence>
<dbReference type="EMBL" id="CP074136">
    <property type="protein sequence ID" value="QUX26492.1"/>
    <property type="molecule type" value="Genomic_DNA"/>
</dbReference>
<evidence type="ECO:0000256" key="3">
    <source>
        <dbReference type="ARBA" id="ARBA00011890"/>
    </source>
</evidence>
<comment type="similarity">
    <text evidence="2">Belongs to the methyltransferase superfamily. L-isoaspartyl/D-aspartyl protein methyltransferase family.</text>
</comment>
<keyword evidence="7" id="KW-0808">Transferase</keyword>
<dbReference type="Proteomes" id="UP000676079">
    <property type="component" value="Plasmid unnamed4"/>
</dbReference>
<organism evidence="12 13">
    <name type="scientific">Nocardiopsis changdeensis</name>
    <dbReference type="NCBI Taxonomy" id="2831969"/>
    <lineage>
        <taxon>Bacteria</taxon>
        <taxon>Bacillati</taxon>
        <taxon>Actinomycetota</taxon>
        <taxon>Actinomycetes</taxon>
        <taxon>Streptosporangiales</taxon>
        <taxon>Nocardiopsidaceae</taxon>
        <taxon>Nocardiopsis</taxon>
    </lineage>
</organism>
<evidence type="ECO:0000256" key="2">
    <source>
        <dbReference type="ARBA" id="ARBA00005369"/>
    </source>
</evidence>
<proteinExistence type="inferred from homology"/>
<dbReference type="Gene3D" id="3.40.50.150">
    <property type="entry name" value="Vaccinia Virus protein VP39"/>
    <property type="match status" value="1"/>
</dbReference>
<evidence type="ECO:0000256" key="9">
    <source>
        <dbReference type="ARBA" id="ARBA00030757"/>
    </source>
</evidence>
<dbReference type="Pfam" id="PF01135">
    <property type="entry name" value="PCMT"/>
    <property type="match status" value="1"/>
</dbReference>
<dbReference type="EC" id="2.1.1.77" evidence="3"/>
<evidence type="ECO:0000313" key="13">
    <source>
        <dbReference type="Proteomes" id="UP000676079"/>
    </source>
</evidence>
<keyword evidence="12" id="KW-0614">Plasmid</keyword>